<organism evidence="1 2">
    <name type="scientific">Dioscorea alata</name>
    <name type="common">Purple yam</name>
    <dbReference type="NCBI Taxonomy" id="55571"/>
    <lineage>
        <taxon>Eukaryota</taxon>
        <taxon>Viridiplantae</taxon>
        <taxon>Streptophyta</taxon>
        <taxon>Embryophyta</taxon>
        <taxon>Tracheophyta</taxon>
        <taxon>Spermatophyta</taxon>
        <taxon>Magnoliopsida</taxon>
        <taxon>Liliopsida</taxon>
        <taxon>Dioscoreales</taxon>
        <taxon>Dioscoreaceae</taxon>
        <taxon>Dioscorea</taxon>
    </lineage>
</organism>
<dbReference type="Proteomes" id="UP000827976">
    <property type="component" value="Chromosome 5"/>
</dbReference>
<accession>A0ACB7W7P5</accession>
<comment type="caution">
    <text evidence="1">The sequence shown here is derived from an EMBL/GenBank/DDBJ whole genome shotgun (WGS) entry which is preliminary data.</text>
</comment>
<gene>
    <name evidence="1" type="ORF">IHE45_05G185000</name>
</gene>
<name>A0ACB7W7P5_DIOAL</name>
<evidence type="ECO:0000313" key="2">
    <source>
        <dbReference type="Proteomes" id="UP000827976"/>
    </source>
</evidence>
<sequence length="75" mass="8656">MKNSMERSKQRIRGGEEFPLIHSQVRKIKKEEEEKVEDHSPPARLVETMPVFRELSRQLSRSPLSRAGVAISVVE</sequence>
<protein>
    <submittedName>
        <fullName evidence="1">Uncharacterized protein</fullName>
    </submittedName>
</protein>
<reference evidence="2" key="1">
    <citation type="journal article" date="2022" name="Nat. Commun.">
        <title>Chromosome evolution and the genetic basis of agronomically important traits in greater yam.</title>
        <authorList>
            <person name="Bredeson J.V."/>
            <person name="Lyons J.B."/>
            <person name="Oniyinde I.O."/>
            <person name="Okereke N.R."/>
            <person name="Kolade O."/>
            <person name="Nnabue I."/>
            <person name="Nwadili C.O."/>
            <person name="Hribova E."/>
            <person name="Parker M."/>
            <person name="Nwogha J."/>
            <person name="Shu S."/>
            <person name="Carlson J."/>
            <person name="Kariba R."/>
            <person name="Muthemba S."/>
            <person name="Knop K."/>
            <person name="Barton G.J."/>
            <person name="Sherwood A.V."/>
            <person name="Lopez-Montes A."/>
            <person name="Asiedu R."/>
            <person name="Jamnadass R."/>
            <person name="Muchugi A."/>
            <person name="Goodstein D."/>
            <person name="Egesi C.N."/>
            <person name="Featherston J."/>
            <person name="Asfaw A."/>
            <person name="Simpson G.G."/>
            <person name="Dolezel J."/>
            <person name="Hendre P.S."/>
            <person name="Van Deynze A."/>
            <person name="Kumar P.L."/>
            <person name="Obidiegwu J.E."/>
            <person name="Bhattacharjee R."/>
            <person name="Rokhsar D.S."/>
        </authorList>
    </citation>
    <scope>NUCLEOTIDE SEQUENCE [LARGE SCALE GENOMIC DNA]</scope>
    <source>
        <strain evidence="2">cv. TDa95/00328</strain>
    </source>
</reference>
<evidence type="ECO:0000313" key="1">
    <source>
        <dbReference type="EMBL" id="KAH7683457.1"/>
    </source>
</evidence>
<dbReference type="EMBL" id="CM037015">
    <property type="protein sequence ID" value="KAH7683457.1"/>
    <property type="molecule type" value="Genomic_DNA"/>
</dbReference>
<keyword evidence="2" id="KW-1185">Reference proteome</keyword>
<proteinExistence type="predicted"/>